<dbReference type="InterPro" id="IPR014976">
    <property type="entry name" value="AbpA_HamA_C"/>
</dbReference>
<dbReference type="Pfam" id="PF08878">
    <property type="entry name" value="HamA"/>
    <property type="match status" value="1"/>
</dbReference>
<gene>
    <name evidence="2" type="ORF">AB3X84_22455</name>
</gene>
<dbReference type="EMBL" id="JBFPKE010000009">
    <property type="protein sequence ID" value="MEX3752758.1"/>
    <property type="molecule type" value="Genomic_DNA"/>
</dbReference>
<sequence length="285" mass="32223">MNVYDSTPARLLLQLHSEASPWQHDSYCAGFEISQWRCSALADHIIEWLPDYALKEDELNVNHGNIYVRLKEAAARVYSTKAYEKRGELGEITLHAICRDYFKTIPLAPRVFYKTASNDVVKSFDMAHVRYVDDGTFEIWLGESKFYKSGVAAISAAIKSVKEHIDAGFLKREKFLLGPQVAQSLPHADKIRKLLANQTSIDALFQNAVFPVCIACDSDAVNSHKSHTAEYVQGVYGELTELREKLEQSGLPSKIKMHLIYVPLESKDRIAKAFDKRLKGLTIED</sequence>
<evidence type="ECO:0000259" key="1">
    <source>
        <dbReference type="Pfam" id="PF08878"/>
    </source>
</evidence>
<comment type="caution">
    <text evidence="2">The sequence shown here is derived from an EMBL/GenBank/DDBJ whole genome shotgun (WGS) entry which is preliminary data.</text>
</comment>
<feature type="domain" description="Anti-bacteriophage protein A/HamA C-terminal" evidence="1">
    <location>
        <begin position="23"/>
        <end position="278"/>
    </location>
</feature>
<reference evidence="2 3" key="1">
    <citation type="submission" date="2024-07" db="EMBL/GenBank/DDBJ databases">
        <title>A survey of Mimosa microsymbionts across Brazilian biomes reveals a high diversity of Paraburkholderia nodulating endemic species, but also that Cupriavidus is common as a symbiont of widespread species.</title>
        <authorList>
            <person name="Rouws L."/>
            <person name="Barauna A."/>
            <person name="Beukes C."/>
            <person name="Rouws J.R.C."/>
            <person name="De Faria S.M."/>
            <person name="Gross E."/>
            <person name="Bueno Dos Reis Junior F."/>
            <person name="Simon M.F."/>
            <person name="Maluk M."/>
            <person name="Odee D.W."/>
            <person name="Kenicer G."/>
            <person name="Young J.P.W."/>
            <person name="Reis V.M."/>
            <person name="Zilli J."/>
            <person name="James E.K."/>
        </authorList>
    </citation>
    <scope>NUCLEOTIDE SEQUENCE [LARGE SCALE GENOMIC DNA]</scope>
    <source>
        <strain evidence="2 3">BR14375</strain>
    </source>
</reference>
<name>A0ABV3WHU3_9BURK</name>
<evidence type="ECO:0000313" key="2">
    <source>
        <dbReference type="EMBL" id="MEX3752758.1"/>
    </source>
</evidence>
<keyword evidence="3" id="KW-1185">Reference proteome</keyword>
<dbReference type="RefSeq" id="WP_310110583.1">
    <property type="nucleotide sequence ID" value="NZ_CP168531.1"/>
</dbReference>
<accession>A0ABV3WHU3</accession>
<evidence type="ECO:0000313" key="3">
    <source>
        <dbReference type="Proteomes" id="UP001558535"/>
    </source>
</evidence>
<protein>
    <submittedName>
        <fullName evidence="2">DUF1837 domain-containing protein</fullName>
    </submittedName>
</protein>
<proteinExistence type="predicted"/>
<organism evidence="2 3">
    <name type="scientific">Paraburkholderia phenoliruptrix</name>
    <dbReference type="NCBI Taxonomy" id="252970"/>
    <lineage>
        <taxon>Bacteria</taxon>
        <taxon>Pseudomonadati</taxon>
        <taxon>Pseudomonadota</taxon>
        <taxon>Betaproteobacteria</taxon>
        <taxon>Burkholderiales</taxon>
        <taxon>Burkholderiaceae</taxon>
        <taxon>Paraburkholderia</taxon>
    </lineage>
</organism>
<dbReference type="Proteomes" id="UP001558535">
    <property type="component" value="Unassembled WGS sequence"/>
</dbReference>